<evidence type="ECO:0000256" key="5">
    <source>
        <dbReference type="RuleBase" id="RU003718"/>
    </source>
</evidence>
<dbReference type="InterPro" id="IPR002213">
    <property type="entry name" value="UDP_glucos_trans"/>
</dbReference>
<dbReference type="EMBL" id="JBCNJP010012862">
    <property type="protein sequence ID" value="KAK9048371.1"/>
    <property type="molecule type" value="Genomic_DNA"/>
</dbReference>
<sequence>MDQDKLHLALISSPGMGHLVPVLLLANRLATHHHLHVTILAVTTQTSPVESHLLSSLTPSTLIHLIQIPSPPFSHLLLPDDSVVTRLAIMMREAARAIRSAVSAMPRRPHVLISDLFSTDSLPIADEFGMQKYVYVPTNARFVALTMYLHVLDKEVEGQYVDRVEPLVVPGLVPVRGKDVPDPMLERGNRQYDEYVRMGVNFANLSDGVLMNTWRDLDRRSLDALKCDGILRPVLKVPFYDVGPLTRDGYPTPLEGIEVIEWLDRHPVDSVLFVSFGSGGTLSGRQLTELAWGLELSGQRFMWVVRPPVDGNAKDGTFFTAGIGSTGPMPTFLPEGFLNRTKDRGLVVPLWAPQVKILNHRSVGGFLTHCGMNSIHESIRGAVPMIAWPLYSEQRLNATLLTEELGVAIRPEVIPAEEEVGRVEIEKMVRSLMESQEGKRMREKVKLLSLSAKKALEINGSSYKSMCEFISSCEMKMKSA</sequence>
<dbReference type="PANTHER" id="PTHR48046">
    <property type="entry name" value="UDP-GLYCOSYLTRANSFERASE 72E1"/>
    <property type="match status" value="1"/>
</dbReference>
<dbReference type="Pfam" id="PF00201">
    <property type="entry name" value="UDPGT"/>
    <property type="match status" value="1"/>
</dbReference>
<dbReference type="GO" id="GO:0008194">
    <property type="term" value="F:UDP-glycosyltransferase activity"/>
    <property type="evidence" value="ECO:0007669"/>
    <property type="project" value="InterPro"/>
</dbReference>
<evidence type="ECO:0000313" key="7">
    <source>
        <dbReference type="EMBL" id="KAK9048371.1"/>
    </source>
</evidence>
<organism evidence="7 8">
    <name type="scientific">Deinandra increscens subsp. villosa</name>
    <dbReference type="NCBI Taxonomy" id="3103831"/>
    <lineage>
        <taxon>Eukaryota</taxon>
        <taxon>Viridiplantae</taxon>
        <taxon>Streptophyta</taxon>
        <taxon>Embryophyta</taxon>
        <taxon>Tracheophyta</taxon>
        <taxon>Spermatophyta</taxon>
        <taxon>Magnoliopsida</taxon>
        <taxon>eudicotyledons</taxon>
        <taxon>Gunneridae</taxon>
        <taxon>Pentapetalae</taxon>
        <taxon>asterids</taxon>
        <taxon>campanulids</taxon>
        <taxon>Asterales</taxon>
        <taxon>Asteraceae</taxon>
        <taxon>Asteroideae</taxon>
        <taxon>Heliantheae alliance</taxon>
        <taxon>Madieae</taxon>
        <taxon>Madiinae</taxon>
        <taxon>Deinandra</taxon>
    </lineage>
</organism>
<evidence type="ECO:0000256" key="3">
    <source>
        <dbReference type="ARBA" id="ARBA00022679"/>
    </source>
</evidence>
<evidence type="ECO:0000256" key="1">
    <source>
        <dbReference type="ARBA" id="ARBA00009995"/>
    </source>
</evidence>
<reference evidence="7 8" key="1">
    <citation type="submission" date="2024-04" db="EMBL/GenBank/DDBJ databases">
        <title>The reference genome of an endangered Asteraceae, Deinandra increscens subsp. villosa, native to the Central Coast of California.</title>
        <authorList>
            <person name="Guilliams M."/>
            <person name="Hasenstab-Lehman K."/>
            <person name="Meyer R."/>
            <person name="Mcevoy S."/>
        </authorList>
    </citation>
    <scope>NUCLEOTIDE SEQUENCE [LARGE SCALE GENOMIC DNA]</scope>
    <source>
        <tissue evidence="7">Leaf</tissue>
    </source>
</reference>
<dbReference type="PROSITE" id="PS00375">
    <property type="entry name" value="UDPGT"/>
    <property type="match status" value="1"/>
</dbReference>
<dbReference type="Gene3D" id="3.40.50.2000">
    <property type="entry name" value="Glycogen Phosphorylase B"/>
    <property type="match status" value="2"/>
</dbReference>
<protein>
    <recommendedName>
        <fullName evidence="6">Glycosyltransferase</fullName>
        <ecNumber evidence="6">2.4.1.-</ecNumber>
    </recommendedName>
</protein>
<keyword evidence="8" id="KW-1185">Reference proteome</keyword>
<dbReference type="EC" id="2.4.1.-" evidence="6"/>
<keyword evidence="3 5" id="KW-0808">Transferase</keyword>
<dbReference type="AlphaFoldDB" id="A0AAP0C301"/>
<dbReference type="CDD" id="cd03784">
    <property type="entry name" value="GT1_Gtf-like"/>
    <property type="match status" value="1"/>
</dbReference>
<evidence type="ECO:0000256" key="2">
    <source>
        <dbReference type="ARBA" id="ARBA00022676"/>
    </source>
</evidence>
<comment type="similarity">
    <text evidence="1 5">Belongs to the UDP-glycosyltransferase family.</text>
</comment>
<gene>
    <name evidence="7" type="ORF">SSX86_032666</name>
</gene>
<evidence type="ECO:0000313" key="8">
    <source>
        <dbReference type="Proteomes" id="UP001408789"/>
    </source>
</evidence>
<evidence type="ECO:0000256" key="4">
    <source>
        <dbReference type="ARBA" id="ARBA00053747"/>
    </source>
</evidence>
<dbReference type="InterPro" id="IPR035595">
    <property type="entry name" value="UDP_glycos_trans_CS"/>
</dbReference>
<keyword evidence="2 5" id="KW-0328">Glycosyltransferase</keyword>
<comment type="caution">
    <text evidence="7">The sequence shown here is derived from an EMBL/GenBank/DDBJ whole genome shotgun (WGS) entry which is preliminary data.</text>
</comment>
<comment type="function">
    <text evidence="4">May glycosylate diterpenes or flavonols in leaves.</text>
</comment>
<accession>A0AAP0C301</accession>
<dbReference type="Proteomes" id="UP001408789">
    <property type="component" value="Unassembled WGS sequence"/>
</dbReference>
<dbReference type="SUPFAM" id="SSF53756">
    <property type="entry name" value="UDP-Glycosyltransferase/glycogen phosphorylase"/>
    <property type="match status" value="1"/>
</dbReference>
<evidence type="ECO:0000256" key="6">
    <source>
        <dbReference type="RuleBase" id="RU362057"/>
    </source>
</evidence>
<dbReference type="FunFam" id="3.40.50.2000:FF:000056">
    <property type="entry name" value="Glycosyltransferase"/>
    <property type="match status" value="1"/>
</dbReference>
<dbReference type="PANTHER" id="PTHR48046:SF1">
    <property type="entry name" value="GLYCOSYLTRANSFERASE-RELATED"/>
    <property type="match status" value="1"/>
</dbReference>
<proteinExistence type="inferred from homology"/>
<name>A0AAP0C301_9ASTR</name>